<keyword evidence="3" id="KW-1185">Reference proteome</keyword>
<evidence type="ECO:0000313" key="3">
    <source>
        <dbReference type="Proteomes" id="UP001244011"/>
    </source>
</evidence>
<name>A0AAJ0FRX3_9PEZI</name>
<sequence length="320" mass="34113">MATTAALRRDARQPRRDGIKDRGNGPNARERRTRHWRCGSSESEETFLSSESSIWLASPLRTPSPPSVVYAPADAARRVSQDANFDTPFPTPPPTPPPLPTDASTTTQDNPPPLSTTSSKPIPTPRSPQLTSNLPSPTTTTTTTTPPPPTPLPFPLQPRYSPPHRNPTPPGLPSYVPAGPAPARRPIRRPGLLLLPPQTPPAQQQQQQRLEQPQPWYPPRSAHALMRHHPYLAAAAAGGRPGWIDGRGGVVKGEGGGEGRDRDRVGAGIGDVGGVAGHAEGEDEDGWSVGGGSSSWVGWRVCCCWWDDGDGGAGEGVFWG</sequence>
<protein>
    <submittedName>
        <fullName evidence="2">Uncharacterized protein</fullName>
    </submittedName>
</protein>
<dbReference type="GeneID" id="85312669"/>
<proteinExistence type="predicted"/>
<evidence type="ECO:0000313" key="2">
    <source>
        <dbReference type="EMBL" id="KAK1772708.1"/>
    </source>
</evidence>
<comment type="caution">
    <text evidence="2">The sequence shown here is derived from an EMBL/GenBank/DDBJ whole genome shotgun (WGS) entry which is preliminary data.</text>
</comment>
<accession>A0AAJ0FRX3</accession>
<feature type="compositionally biased region" description="Pro residues" evidence="1">
    <location>
        <begin position="89"/>
        <end position="100"/>
    </location>
</feature>
<feature type="compositionally biased region" description="Low complexity" evidence="1">
    <location>
        <begin position="128"/>
        <end position="144"/>
    </location>
</feature>
<feature type="compositionally biased region" description="Basic and acidic residues" evidence="1">
    <location>
        <begin position="7"/>
        <end position="23"/>
    </location>
</feature>
<dbReference type="AlphaFoldDB" id="A0AAJ0FRX3"/>
<dbReference type="Proteomes" id="UP001244011">
    <property type="component" value="Unassembled WGS sequence"/>
</dbReference>
<reference evidence="2" key="1">
    <citation type="submission" date="2023-06" db="EMBL/GenBank/DDBJ databases">
        <title>Genome-scale phylogeny and comparative genomics of the fungal order Sordariales.</title>
        <authorList>
            <consortium name="Lawrence Berkeley National Laboratory"/>
            <person name="Hensen N."/>
            <person name="Bonometti L."/>
            <person name="Westerberg I."/>
            <person name="Brannstrom I.O."/>
            <person name="Guillou S."/>
            <person name="Cros-Aarteil S."/>
            <person name="Calhoun S."/>
            <person name="Haridas S."/>
            <person name="Kuo A."/>
            <person name="Mondo S."/>
            <person name="Pangilinan J."/>
            <person name="Riley R."/>
            <person name="Labutti K."/>
            <person name="Andreopoulos B."/>
            <person name="Lipzen A."/>
            <person name="Chen C."/>
            <person name="Yanf M."/>
            <person name="Daum C."/>
            <person name="Ng V."/>
            <person name="Clum A."/>
            <person name="Steindorff A."/>
            <person name="Ohm R."/>
            <person name="Martin F."/>
            <person name="Silar P."/>
            <person name="Natvig D."/>
            <person name="Lalanne C."/>
            <person name="Gautier V."/>
            <person name="Ament-Velasquez S.L."/>
            <person name="Kruys A."/>
            <person name="Hutchinson M.I."/>
            <person name="Powell A.J."/>
            <person name="Barry K."/>
            <person name="Miller A.N."/>
            <person name="Grigoriev I.V."/>
            <person name="Debuchy R."/>
            <person name="Gladieux P."/>
            <person name="Thoren M.H."/>
            <person name="Johannesson H."/>
        </authorList>
    </citation>
    <scope>NUCLEOTIDE SEQUENCE</scope>
    <source>
        <strain evidence="2">8032-3</strain>
    </source>
</reference>
<feature type="compositionally biased region" description="Gly residues" evidence="1">
    <location>
        <begin position="267"/>
        <end position="276"/>
    </location>
</feature>
<organism evidence="2 3">
    <name type="scientific">Phialemonium atrogriseum</name>
    <dbReference type="NCBI Taxonomy" id="1093897"/>
    <lineage>
        <taxon>Eukaryota</taxon>
        <taxon>Fungi</taxon>
        <taxon>Dikarya</taxon>
        <taxon>Ascomycota</taxon>
        <taxon>Pezizomycotina</taxon>
        <taxon>Sordariomycetes</taxon>
        <taxon>Sordariomycetidae</taxon>
        <taxon>Cephalothecales</taxon>
        <taxon>Cephalothecaceae</taxon>
        <taxon>Phialemonium</taxon>
    </lineage>
</organism>
<feature type="region of interest" description="Disordered" evidence="1">
    <location>
        <begin position="1"/>
        <end position="221"/>
    </location>
</feature>
<evidence type="ECO:0000256" key="1">
    <source>
        <dbReference type="SAM" id="MobiDB-lite"/>
    </source>
</evidence>
<feature type="compositionally biased region" description="Gly residues" evidence="1">
    <location>
        <begin position="239"/>
        <end position="254"/>
    </location>
</feature>
<dbReference type="EMBL" id="MU838997">
    <property type="protein sequence ID" value="KAK1772708.1"/>
    <property type="molecule type" value="Genomic_DNA"/>
</dbReference>
<feature type="compositionally biased region" description="Basic and acidic residues" evidence="1">
    <location>
        <begin position="255"/>
        <end position="265"/>
    </location>
</feature>
<gene>
    <name evidence="2" type="ORF">QBC33DRAFT_554154</name>
</gene>
<feature type="region of interest" description="Disordered" evidence="1">
    <location>
        <begin position="238"/>
        <end position="290"/>
    </location>
</feature>
<feature type="compositionally biased region" description="Low complexity" evidence="1">
    <location>
        <begin position="177"/>
        <end position="214"/>
    </location>
</feature>
<dbReference type="RefSeq" id="XP_060288921.1">
    <property type="nucleotide sequence ID" value="XM_060429482.1"/>
</dbReference>
<feature type="compositionally biased region" description="Pro residues" evidence="1">
    <location>
        <begin position="145"/>
        <end position="172"/>
    </location>
</feature>